<dbReference type="InterPro" id="IPR000485">
    <property type="entry name" value="AsnC-type_HTH_dom"/>
</dbReference>
<dbReference type="PANTHER" id="PTHR30154">
    <property type="entry name" value="LEUCINE-RESPONSIVE REGULATORY PROTEIN"/>
    <property type="match status" value="1"/>
</dbReference>
<dbReference type="Pfam" id="PF13404">
    <property type="entry name" value="HTH_AsnC-type"/>
    <property type="match status" value="1"/>
</dbReference>
<dbReference type="RefSeq" id="WP_169727453.1">
    <property type="nucleotide sequence ID" value="NZ_CP018632.1"/>
</dbReference>
<reference evidence="5 6" key="1">
    <citation type="submission" date="2016-12" db="EMBL/GenBank/DDBJ databases">
        <authorList>
            <person name="Song W.-J."/>
            <person name="Kurnit D.M."/>
        </authorList>
    </citation>
    <scope>NUCLEOTIDE SEQUENCE [LARGE SCALE GENOMIC DNA]</scope>
    <source>
        <strain evidence="5 6">IMCC3135</strain>
    </source>
</reference>
<keyword evidence="1" id="KW-0805">Transcription regulation</keyword>
<dbReference type="GO" id="GO:0043565">
    <property type="term" value="F:sequence-specific DNA binding"/>
    <property type="evidence" value="ECO:0007669"/>
    <property type="project" value="InterPro"/>
</dbReference>
<evidence type="ECO:0000313" key="5">
    <source>
        <dbReference type="EMBL" id="ASJ72611.1"/>
    </source>
</evidence>
<evidence type="ECO:0000313" key="6">
    <source>
        <dbReference type="Proteomes" id="UP000250079"/>
    </source>
</evidence>
<keyword evidence="6" id="KW-1185">Reference proteome</keyword>
<feature type="domain" description="HTH asnC-type" evidence="4">
    <location>
        <begin position="1"/>
        <end position="62"/>
    </location>
</feature>
<dbReference type="InterPro" id="IPR019887">
    <property type="entry name" value="Tscrpt_reg_AsnC/Lrp_C"/>
</dbReference>
<dbReference type="PANTHER" id="PTHR30154:SF46">
    <property type="entry name" value="TRANSCRIPTIONAL REGULATORY PROTEIN"/>
    <property type="match status" value="1"/>
</dbReference>
<name>A0A2Z2NRH3_9GAMM</name>
<accession>A0A2Z2NRH3</accession>
<dbReference type="InterPro" id="IPR036388">
    <property type="entry name" value="WH-like_DNA-bd_sf"/>
</dbReference>
<dbReference type="InterPro" id="IPR036390">
    <property type="entry name" value="WH_DNA-bd_sf"/>
</dbReference>
<dbReference type="Proteomes" id="UP000250079">
    <property type="component" value="Chromosome"/>
</dbReference>
<gene>
    <name evidence="5" type="primary">lrp_8</name>
    <name evidence="5" type="ORF">IMCC3135_12615</name>
</gene>
<dbReference type="SMART" id="SM00344">
    <property type="entry name" value="HTH_ASNC"/>
    <property type="match status" value="1"/>
</dbReference>
<dbReference type="InterPro" id="IPR011008">
    <property type="entry name" value="Dimeric_a/b-barrel"/>
</dbReference>
<dbReference type="EMBL" id="CP018632">
    <property type="protein sequence ID" value="ASJ72611.1"/>
    <property type="molecule type" value="Genomic_DNA"/>
</dbReference>
<sequence>MDRFDKELLRHLQADASMSNAAIGDRIGLSASQISRRRTRLETQGVISRYRAELNPASVGLGLDAFVKVRLHSHSKASSVNFRELVSSLAAVRLACAITGDADYLLHVRLKDLQALAAFINEQLLAHPDVNEVRSDVVLELLKDDSTIQLD</sequence>
<dbReference type="KEGG" id="gai:IMCC3135_12615"/>
<dbReference type="Pfam" id="PF01037">
    <property type="entry name" value="AsnC_trans_reg"/>
    <property type="match status" value="1"/>
</dbReference>
<evidence type="ECO:0000256" key="2">
    <source>
        <dbReference type="ARBA" id="ARBA00023125"/>
    </source>
</evidence>
<dbReference type="Gene3D" id="3.30.70.920">
    <property type="match status" value="1"/>
</dbReference>
<dbReference type="AlphaFoldDB" id="A0A2Z2NRH3"/>
<dbReference type="InterPro" id="IPR019888">
    <property type="entry name" value="Tscrpt_reg_AsnC-like"/>
</dbReference>
<dbReference type="PRINTS" id="PR00033">
    <property type="entry name" value="HTHASNC"/>
</dbReference>
<dbReference type="SUPFAM" id="SSF46785">
    <property type="entry name" value="Winged helix' DNA-binding domain"/>
    <property type="match status" value="1"/>
</dbReference>
<evidence type="ECO:0000259" key="4">
    <source>
        <dbReference type="PROSITE" id="PS50956"/>
    </source>
</evidence>
<protein>
    <submittedName>
        <fullName evidence="5">Leucine-responsive regulatory protein</fullName>
    </submittedName>
</protein>
<dbReference type="PROSITE" id="PS50956">
    <property type="entry name" value="HTH_ASNC_2"/>
    <property type="match status" value="1"/>
</dbReference>
<keyword evidence="2" id="KW-0238">DNA-binding</keyword>
<dbReference type="SUPFAM" id="SSF54909">
    <property type="entry name" value="Dimeric alpha+beta barrel"/>
    <property type="match status" value="1"/>
</dbReference>
<evidence type="ECO:0000256" key="1">
    <source>
        <dbReference type="ARBA" id="ARBA00023015"/>
    </source>
</evidence>
<dbReference type="GO" id="GO:0005829">
    <property type="term" value="C:cytosol"/>
    <property type="evidence" value="ECO:0007669"/>
    <property type="project" value="TreeGrafter"/>
</dbReference>
<evidence type="ECO:0000256" key="3">
    <source>
        <dbReference type="ARBA" id="ARBA00023163"/>
    </source>
</evidence>
<organism evidence="5 6">
    <name type="scientific">Granulosicoccus antarcticus IMCC3135</name>
    <dbReference type="NCBI Taxonomy" id="1192854"/>
    <lineage>
        <taxon>Bacteria</taxon>
        <taxon>Pseudomonadati</taxon>
        <taxon>Pseudomonadota</taxon>
        <taxon>Gammaproteobacteria</taxon>
        <taxon>Chromatiales</taxon>
        <taxon>Granulosicoccaceae</taxon>
        <taxon>Granulosicoccus</taxon>
    </lineage>
</organism>
<dbReference type="Gene3D" id="1.10.10.10">
    <property type="entry name" value="Winged helix-like DNA-binding domain superfamily/Winged helix DNA-binding domain"/>
    <property type="match status" value="1"/>
</dbReference>
<dbReference type="GO" id="GO:0043200">
    <property type="term" value="P:response to amino acid"/>
    <property type="evidence" value="ECO:0007669"/>
    <property type="project" value="TreeGrafter"/>
</dbReference>
<proteinExistence type="predicted"/>
<keyword evidence="3" id="KW-0804">Transcription</keyword>